<feature type="compositionally biased region" description="Basic and acidic residues" evidence="1">
    <location>
        <begin position="32"/>
        <end position="41"/>
    </location>
</feature>
<sequence length="301" mass="32143">MLETRTSRRGALAIGLAGVAVAATVGAGAVDGLDRRPEGRRVGTLGGRRPAYGACPAEGGTSLAAQRSVVVKWGEGACVRQFFPGFATPAPRDPAASLVHASWKPRSPDLVTPDRVATLTADLVPGDVVEVWHEPDTKVREGLLSTGQAVALKNRFHDVVKQVRPDLLVASTLSGWEADPGNPVTRGDIEPWAGIRADLLGLDLDGAHPERLPYPDFQGEKETARAFVERHDGYRGWCVPEFGAPRIETDTDGEARAQWLLACGLMLAEGDAAYVALFEYPTVPGYELTSPAELAAWNSFV</sequence>
<accession>A0ABR6UED4</accession>
<comment type="caution">
    <text evidence="2">The sequence shown here is derived from an EMBL/GenBank/DDBJ whole genome shotgun (WGS) entry which is preliminary data.</text>
</comment>
<evidence type="ECO:0000313" key="3">
    <source>
        <dbReference type="Proteomes" id="UP000604001"/>
    </source>
</evidence>
<evidence type="ECO:0000256" key="1">
    <source>
        <dbReference type="SAM" id="MobiDB-lite"/>
    </source>
</evidence>
<keyword evidence="3" id="KW-1185">Reference proteome</keyword>
<protein>
    <recommendedName>
        <fullName evidence="4">GH26 domain-containing protein</fullName>
    </recommendedName>
</protein>
<dbReference type="EMBL" id="JACMYC010000017">
    <property type="protein sequence ID" value="MBC2962171.1"/>
    <property type="molecule type" value="Genomic_DNA"/>
</dbReference>
<evidence type="ECO:0008006" key="4">
    <source>
        <dbReference type="Google" id="ProtNLM"/>
    </source>
</evidence>
<dbReference type="Proteomes" id="UP000604001">
    <property type="component" value="Unassembled WGS sequence"/>
</dbReference>
<feature type="region of interest" description="Disordered" evidence="1">
    <location>
        <begin position="32"/>
        <end position="51"/>
    </location>
</feature>
<dbReference type="RefSeq" id="WP_186347357.1">
    <property type="nucleotide sequence ID" value="NZ_BMMR01000001.1"/>
</dbReference>
<gene>
    <name evidence="2" type="ORF">H7344_17915</name>
</gene>
<evidence type="ECO:0000313" key="2">
    <source>
        <dbReference type="EMBL" id="MBC2962171.1"/>
    </source>
</evidence>
<proteinExistence type="predicted"/>
<reference evidence="2 3" key="1">
    <citation type="submission" date="2020-08" db="EMBL/GenBank/DDBJ databases">
        <title>novel species in genus Nocardioides.</title>
        <authorList>
            <person name="Zhang G."/>
        </authorList>
    </citation>
    <scope>NUCLEOTIDE SEQUENCE [LARGE SCALE GENOMIC DNA]</scope>
    <source>
        <strain evidence="2 3">SC8A-24</strain>
    </source>
</reference>
<organism evidence="2 3">
    <name type="scientific">Nocardioides deserti</name>
    <dbReference type="NCBI Taxonomy" id="1588644"/>
    <lineage>
        <taxon>Bacteria</taxon>
        <taxon>Bacillati</taxon>
        <taxon>Actinomycetota</taxon>
        <taxon>Actinomycetes</taxon>
        <taxon>Propionibacteriales</taxon>
        <taxon>Nocardioidaceae</taxon>
        <taxon>Nocardioides</taxon>
    </lineage>
</organism>
<name>A0ABR6UED4_9ACTN</name>